<dbReference type="AlphaFoldDB" id="A0A6C2YTN4"/>
<organism evidence="2">
    <name type="scientific">Tuwongella immobilis</name>
    <dbReference type="NCBI Taxonomy" id="692036"/>
    <lineage>
        <taxon>Bacteria</taxon>
        <taxon>Pseudomonadati</taxon>
        <taxon>Planctomycetota</taxon>
        <taxon>Planctomycetia</taxon>
        <taxon>Gemmatales</taxon>
        <taxon>Gemmataceae</taxon>
        <taxon>Tuwongella</taxon>
    </lineage>
</organism>
<evidence type="ECO:0000313" key="3">
    <source>
        <dbReference type="Proteomes" id="UP000464378"/>
    </source>
</evidence>
<evidence type="ECO:0008006" key="4">
    <source>
        <dbReference type="Google" id="ProtNLM"/>
    </source>
</evidence>
<dbReference type="EMBL" id="LR593887">
    <property type="protein sequence ID" value="VTS06773.1"/>
    <property type="molecule type" value="Genomic_DNA"/>
</dbReference>
<gene>
    <name evidence="2" type="ORF">GMBLW1_44860</name>
</gene>
<accession>A0A6C2YTN4</accession>
<evidence type="ECO:0000256" key="1">
    <source>
        <dbReference type="SAM" id="SignalP"/>
    </source>
</evidence>
<feature type="chain" id="PRO_5036383933" description="Peptidase C-terminal archaeal/bacterial domain-containing protein" evidence="1">
    <location>
        <begin position="24"/>
        <end position="844"/>
    </location>
</feature>
<sequence length="844" mass="90305">MRWNLRPFVSVMALLMGVSLVSAQPAPSLPLPRLDSVSPAGAKSGTSLELTPAGTDLEEPQQLLFSHPGITAELVPVPPPADPKKPTPPPAIRNWKVTIAANVPVGIYDVRLVNAFGISNPRAFAVGTDPELAEVEPNNDVPQAQKITLPLTINGGFASPTDVDYYQFTGKKGQRILAYAATSSIDSKARPAIEIFELTGKRLTIARNYHLHDGLADVTLPADGDYLIRMAEFTYTQGGPQHFYRLTIGSGPWIDAVYPPMVEPGKPSQVTVIGRNLPGGQPVAGLQVDGRPVESLSVTITPPADPAAASRLTFSGIIEPKQYNIDGFEYRFTGPTGTSNPILVGFASTAVTLEKEPNDRREMAQAIGTTAEIAGRIDRQGDRDWYRFEAKAGQVVRLECFSDRLGMPSDLSLVITNAMGGFLREDDDTTEVVNPVQFFARTSDPNPIDFSAPADGVYYVLIRSQADSFQYGPRFGYRLKVSAPSVDFRLVVMPQDDRNPSSLRLRPDNLDGYDVFVIRSGNVGPIALSMDGLPAGVSLLPQVVPATAKQTQLVLSVAPGTAPATAFPILKGTATIDGKPIVREARPASVTWGVPAGQNIPTLARLDRALVLAVRDQPFLKVTPSQTALTLKQGEKANLTVAVARQRPELKVPVIITTLLPDPNVTFNNNQPLTVAPDKNDGPAVLEVKAPTAPGKYLLHLRGSATFPFAKDPKAAQKPNITASVALPTIAVNVVPTIALKLPAPTVPGNLKIGEMATLTVKIERQFAYAGDVKLKLTFPMGTTGLTADEVTIPAGQNEANVIVKTTKDTPAGPRNNVVLTATANWDGSIPLSHEVKFNLNVVK</sequence>
<dbReference type="RefSeq" id="WP_162659752.1">
    <property type="nucleotide sequence ID" value="NZ_LR593887.1"/>
</dbReference>
<name>A0A6C2YTN4_9BACT</name>
<feature type="signal peptide" evidence="1">
    <location>
        <begin position="1"/>
        <end position="23"/>
    </location>
</feature>
<proteinExistence type="predicted"/>
<dbReference type="EMBL" id="LR586016">
    <property type="protein sequence ID" value="VIP04707.1"/>
    <property type="molecule type" value="Genomic_DNA"/>
</dbReference>
<keyword evidence="3" id="KW-1185">Reference proteome</keyword>
<reference evidence="2" key="1">
    <citation type="submission" date="2019-04" db="EMBL/GenBank/DDBJ databases">
        <authorList>
            <consortium name="Science for Life Laboratories"/>
        </authorList>
    </citation>
    <scope>NUCLEOTIDE SEQUENCE</scope>
    <source>
        <strain evidence="2">MBLW1</strain>
    </source>
</reference>
<evidence type="ECO:0000313" key="2">
    <source>
        <dbReference type="EMBL" id="VIP04707.1"/>
    </source>
</evidence>
<dbReference type="Proteomes" id="UP000464378">
    <property type="component" value="Chromosome"/>
</dbReference>
<keyword evidence="1" id="KW-0732">Signal</keyword>
<protein>
    <recommendedName>
        <fullName evidence="4">Peptidase C-terminal archaeal/bacterial domain-containing protein</fullName>
    </recommendedName>
</protein>
<dbReference type="InParanoid" id="A0A6C2YTN4"/>
<dbReference type="Gene3D" id="2.60.120.380">
    <property type="match status" value="2"/>
</dbReference>
<dbReference type="KEGG" id="tim:GMBLW1_44860"/>